<evidence type="ECO:0000259" key="5">
    <source>
        <dbReference type="PROSITE" id="PS50901"/>
    </source>
</evidence>
<dbReference type="PANTHER" id="PTHR22683:SF41">
    <property type="entry name" value="DNA TRANSLOCASE FTSK"/>
    <property type="match status" value="1"/>
</dbReference>
<evidence type="ECO:0000313" key="7">
    <source>
        <dbReference type="Proteomes" id="UP000449678"/>
    </source>
</evidence>
<proteinExistence type="predicted"/>
<dbReference type="Gene3D" id="3.40.50.300">
    <property type="entry name" value="P-loop containing nucleotide triphosphate hydrolases"/>
    <property type="match status" value="1"/>
</dbReference>
<sequence>MTNSQISAPDALVGAIALEYLLIKLDDQLTDPSFRGAFHVLSGFTPGQLEGFVLAKEQRRGHADKLVLQFPRGGLIGTNIADEYLTDDSSVGVRNRERGDGIAVITAEVENDAEASLADSDRTDASDLRDKNIASIWVDFVAKRVGKSLEQDDSAKVCALLKGLFDWGKCPTAKTGEYLQAVLERFKEEPLSRAAGKALPVIGLPLAEDCFSSLNEQKMRQPSQWAEKFKAHYALECYLDKRGRTLELLDAETLREKLVRLRTPEQQPPIPEPVLEAFHEYIESKNARNPATERLLYTFDWSYVRHCFDKPKQFSSKAFSERTRKALHDEAIVLDNDDELVISALQKMSRKSGGAQAEFREFFEKRNEVIAKDSKLFLEWEDFVHGRRIECTDLLQGIFECLQRFVRAIPPREDAYIQIDGKSQDKNNNFVERNQRACEYFERAYRSLESATKKKIRFDRTLLFKYTSDVFPSVKQKANFTGTKRSGVATRLEFNVSVFLSNPGQSDTKVGTLNLTWKFPVESVLAHERGDFDAMARYFKQKNTALINCYSEYEGVGRKGVPLPLSLEDTEGFADVRSGRGAFIPPQARISSIAAEWRAKLLEISNANILSVGSITNLSGSFDTFEHIYSQGVLALRVDAMDHAHTQGIADAYRNLLLEISNVVHEETRRRLLRIVLSIGQAQVRRSGRRASVAVVCPWHPLRMEATHARQQQLLTLIATLLRKERPAFSDGPHGSLFFKEVEQLLAHPLYPEMALVWDENEASERVVTQAFGNYSIHQMAERSSISGLGPVEDGFTAAAATIEHEVTEYLRLQPHERDNLSVLLYDCDSAALPAAVVNSINRINAKREGGKITCQILLTHRDDVRLREIYRELVSKGVELDDDPTEGTGDFLAKVRVNITAANRIRYKGRTQPVDLAYCRDLISREAKAEWEWVERETIEPANLQPHQWSRRLPLGLGARKIRLQLVCPAQSAAGWAFLYSIAQLCGNGAANAWGVGKCPVLMRTLDFDDRRVDRIFKETHELAAWVVNEDELLDRKLLEQCDVKVIRYVQKSTHGRNLIISSTARDTLLVNTLREKLKTIVSSERDAAWIAALGGRVINDANSISGGLVLKAARRANNTNELLGMVLSRYLVQAELGKGRAIAWCFLDDYSQWLGKKDGASIADLLVLAPTHNPDGSLHLDIVVTEAKFVNFDGSTAAMSASEKQLLDTLSQINDALDETTPTIDQNTWLARLSDLVVLQTITLAGQPSLEGVAWKRAIRNRECTFRVWGYSHIFVYEPQNSTAHLTQVRGIESSKASSEFTAFQEVFGPDAVRELFSHYHAQDHKATQDFRLQNGHPSFERAHIRRLSSERHNTENGAIKESAISLPDDAPSTNVLISVPNIAAQTAAALSSTSGGTSSPVGQNHELLAFLEERSIHFKSSQADGLTWLAEMSARLRHALINRSLTAKLIDGANAVLTPNAGIIKLQGTKDLTVQAVESRVSEIFTSDGIEIISITPESGRVSIAVKRPIREVLHTETVLLDYLKTFDPVKNGEKILVGIAEEDGSPVMLDPSVQPHTLVAGMTGSGKSILIQNILLTIAATRSPAEALIYLIDPKFGLDYRPLEALPHIIKGSGGIIDEPEAAIAALKGLVVEMDSRYKVFKAAEVPNIGAYRRATGKEMPTLWVIHDEFTDWMMIDEYKKVVPEIVSRLSVKARAAGIFLVFAAQRPDKDAMPMQLRSQLGNRLTLKVDNDATSEIAMGIKNGGAARLLGQGHMLVRIGQPESMYVQVPFIDVETVVPLIVKIIQNQYPPLEEESDLPGQ</sequence>
<keyword evidence="3 4" id="KW-0067">ATP-binding</keyword>
<keyword evidence="7" id="KW-1185">Reference proteome</keyword>
<protein>
    <recommendedName>
        <fullName evidence="5">FtsK domain-containing protein</fullName>
    </recommendedName>
</protein>
<dbReference type="CDD" id="cd01127">
    <property type="entry name" value="TrwB_TraG_TraD_VirD4"/>
    <property type="match status" value="1"/>
</dbReference>
<comment type="subcellular location">
    <subcellularLocation>
        <location evidence="1">Endomembrane system</location>
    </subcellularLocation>
</comment>
<keyword evidence="2 4" id="KW-0547">Nucleotide-binding</keyword>
<dbReference type="PANTHER" id="PTHR22683">
    <property type="entry name" value="SPORULATION PROTEIN RELATED"/>
    <property type="match status" value="1"/>
</dbReference>
<dbReference type="EMBL" id="WWCO01000016">
    <property type="protein sequence ID" value="MYM36579.1"/>
    <property type="molecule type" value="Genomic_DNA"/>
</dbReference>
<organism evidence="6 7">
    <name type="scientific">Duganella lactea</name>
    <dbReference type="NCBI Taxonomy" id="2692173"/>
    <lineage>
        <taxon>Bacteria</taxon>
        <taxon>Pseudomonadati</taxon>
        <taxon>Pseudomonadota</taxon>
        <taxon>Betaproteobacteria</taxon>
        <taxon>Burkholderiales</taxon>
        <taxon>Oxalobacteraceae</taxon>
        <taxon>Telluria group</taxon>
        <taxon>Duganella</taxon>
    </lineage>
</organism>
<dbReference type="InterPro" id="IPR027417">
    <property type="entry name" value="P-loop_NTPase"/>
</dbReference>
<comment type="caution">
    <text evidence="6">The sequence shown here is derived from an EMBL/GenBank/DDBJ whole genome shotgun (WGS) entry which is preliminary data.</text>
</comment>
<dbReference type="InterPro" id="IPR050206">
    <property type="entry name" value="FtsK/SpoIIIE/SftA"/>
</dbReference>
<dbReference type="Pfam" id="PF01580">
    <property type="entry name" value="FtsK_SpoIIIE"/>
    <property type="match status" value="1"/>
</dbReference>
<evidence type="ECO:0000313" key="6">
    <source>
        <dbReference type="EMBL" id="MYM36579.1"/>
    </source>
</evidence>
<name>A0ABW9VD49_9BURK</name>
<accession>A0ABW9VD49</accession>
<evidence type="ECO:0000256" key="2">
    <source>
        <dbReference type="ARBA" id="ARBA00022741"/>
    </source>
</evidence>
<gene>
    <name evidence="6" type="ORF">GTP38_19810</name>
</gene>
<reference evidence="6 7" key="1">
    <citation type="submission" date="2019-12" db="EMBL/GenBank/DDBJ databases">
        <title>Novel species isolated from a subtropical stream in China.</title>
        <authorList>
            <person name="Lu H."/>
        </authorList>
    </citation>
    <scope>NUCLEOTIDE SEQUENCE [LARGE SCALE GENOMIC DNA]</scope>
    <source>
        <strain evidence="6 7">FT94W</strain>
    </source>
</reference>
<dbReference type="InterPro" id="IPR002543">
    <property type="entry name" value="FtsK_dom"/>
</dbReference>
<evidence type="ECO:0000256" key="1">
    <source>
        <dbReference type="ARBA" id="ARBA00004308"/>
    </source>
</evidence>
<dbReference type="Proteomes" id="UP000449678">
    <property type="component" value="Unassembled WGS sequence"/>
</dbReference>
<dbReference type="SUPFAM" id="SSF52540">
    <property type="entry name" value="P-loop containing nucleoside triphosphate hydrolases"/>
    <property type="match status" value="1"/>
</dbReference>
<feature type="binding site" evidence="4">
    <location>
        <begin position="1565"/>
        <end position="1572"/>
    </location>
    <ligand>
        <name>ATP</name>
        <dbReference type="ChEBI" id="CHEBI:30616"/>
    </ligand>
</feature>
<evidence type="ECO:0000256" key="3">
    <source>
        <dbReference type="ARBA" id="ARBA00022840"/>
    </source>
</evidence>
<evidence type="ECO:0000256" key="4">
    <source>
        <dbReference type="PROSITE-ProRule" id="PRU00289"/>
    </source>
</evidence>
<dbReference type="RefSeq" id="WP_160991940.1">
    <property type="nucleotide sequence ID" value="NZ_WWCO01000016.1"/>
</dbReference>
<dbReference type="PROSITE" id="PS50901">
    <property type="entry name" value="FTSK"/>
    <property type="match status" value="1"/>
</dbReference>
<feature type="domain" description="FtsK" evidence="5">
    <location>
        <begin position="1548"/>
        <end position="1740"/>
    </location>
</feature>